<feature type="transmembrane region" description="Helical" evidence="5">
    <location>
        <begin position="160"/>
        <end position="182"/>
    </location>
</feature>
<sequence>MSAHVCPEYDDSDPTLMLFTTGGLDGKRHLIGWAVCAVLAALSTAISFLLMYRHAKNYTKPSEQRHIMRIVAMIPIYAICSGLSYRFYKNALYFETIRDCYEAFVIYSFFILLLTYLGDDNESQRSKITGPDKRRLLYPLNCFFFNPLHENFLHYMKHGILQYVAIKPLCTLAAVVLEYYGLYCETVYDWHFGMVYITIINFISVSVALYCLVLFYQTIKDEIQDHDPFMKFMCVKMVVFFCYWQTCLLSLIGTLGWIVPQDHWTIINVELGISSLLICTEMVVFSILHVYSFSYRPYVIPGVQTPVFKSLQDGFNPVDMIREIIWACTDFCLLLQGKPLPVRDGLLSVKLKRAHTIRIRKVQRFFKSRKPTAPIPVDPRVDEIYQYTLEAEERRDAQEQQQEAEQEVLTGLLSQTDGINYQSTSRV</sequence>
<dbReference type="SMART" id="SM01417">
    <property type="entry name" value="Solute_trans_a"/>
    <property type="match status" value="1"/>
</dbReference>
<keyword evidence="7" id="KW-1185">Reference proteome</keyword>
<keyword evidence="4 5" id="KW-0472">Membrane</keyword>
<feature type="transmembrane region" description="Helical" evidence="5">
    <location>
        <begin position="271"/>
        <end position="291"/>
    </location>
</feature>
<evidence type="ECO:0000313" key="7">
    <source>
        <dbReference type="Proteomes" id="UP000078512"/>
    </source>
</evidence>
<accession>A0A197JV11</accession>
<comment type="subcellular location">
    <subcellularLocation>
        <location evidence="1">Membrane</location>
        <topology evidence="1">Multi-pass membrane protein</topology>
    </subcellularLocation>
</comment>
<keyword evidence="2 5" id="KW-0812">Transmembrane</keyword>
<keyword evidence="3 5" id="KW-1133">Transmembrane helix</keyword>
<dbReference type="STRING" id="1314771.A0A197JV11"/>
<dbReference type="PANTHER" id="PTHR23423">
    <property type="entry name" value="ORGANIC SOLUTE TRANSPORTER-RELATED"/>
    <property type="match status" value="1"/>
</dbReference>
<reference evidence="6 7" key="1">
    <citation type="submission" date="2016-05" db="EMBL/GenBank/DDBJ databases">
        <title>Genome sequencing reveals origins of a unique bacterial endosymbiosis in the earliest lineages of terrestrial Fungi.</title>
        <authorList>
            <consortium name="DOE Joint Genome Institute"/>
            <person name="Uehling J."/>
            <person name="Gryganskyi A."/>
            <person name="Hameed K."/>
            <person name="Tschaplinski T."/>
            <person name="Misztal P."/>
            <person name="Wu S."/>
            <person name="Desiro A."/>
            <person name="Vande Pol N."/>
            <person name="Du Z.-Y."/>
            <person name="Zienkiewicz A."/>
            <person name="Zienkiewicz K."/>
            <person name="Morin E."/>
            <person name="Tisserant E."/>
            <person name="Splivallo R."/>
            <person name="Hainaut M."/>
            <person name="Henrissat B."/>
            <person name="Ohm R."/>
            <person name="Kuo A."/>
            <person name="Yan J."/>
            <person name="Lipzen A."/>
            <person name="Nolan M."/>
            <person name="Labutti K."/>
            <person name="Barry K."/>
            <person name="Goldstein A."/>
            <person name="Labbe J."/>
            <person name="Schadt C."/>
            <person name="Tuskan G."/>
            <person name="Grigoriev I."/>
            <person name="Martin F."/>
            <person name="Vilgalys R."/>
            <person name="Bonito G."/>
        </authorList>
    </citation>
    <scope>NUCLEOTIDE SEQUENCE [LARGE SCALE GENOMIC DNA]</scope>
    <source>
        <strain evidence="6 7">AG-77</strain>
    </source>
</reference>
<evidence type="ECO:0000256" key="1">
    <source>
        <dbReference type="ARBA" id="ARBA00004141"/>
    </source>
</evidence>
<feature type="transmembrane region" description="Helical" evidence="5">
    <location>
        <begin position="100"/>
        <end position="118"/>
    </location>
</feature>
<dbReference type="InterPro" id="IPR005178">
    <property type="entry name" value="Ostalpha/TMEM184C"/>
</dbReference>
<feature type="transmembrane region" description="Helical" evidence="5">
    <location>
        <begin position="70"/>
        <end position="88"/>
    </location>
</feature>
<dbReference type="EMBL" id="KV442045">
    <property type="protein sequence ID" value="OAQ28813.1"/>
    <property type="molecule type" value="Genomic_DNA"/>
</dbReference>
<dbReference type="Proteomes" id="UP000078512">
    <property type="component" value="Unassembled WGS sequence"/>
</dbReference>
<protein>
    <submittedName>
        <fullName evidence="6">DUF300-domain-containing protein</fullName>
    </submittedName>
</protein>
<proteinExistence type="predicted"/>
<dbReference type="AlphaFoldDB" id="A0A197JV11"/>
<feature type="transmembrane region" description="Helical" evidence="5">
    <location>
        <begin position="237"/>
        <end position="259"/>
    </location>
</feature>
<evidence type="ECO:0000256" key="2">
    <source>
        <dbReference type="ARBA" id="ARBA00022692"/>
    </source>
</evidence>
<gene>
    <name evidence="6" type="ORF">K457DRAFT_1864642</name>
</gene>
<evidence type="ECO:0000313" key="6">
    <source>
        <dbReference type="EMBL" id="OAQ28813.1"/>
    </source>
</evidence>
<dbReference type="Pfam" id="PF03619">
    <property type="entry name" value="Solute_trans_a"/>
    <property type="match status" value="1"/>
</dbReference>
<evidence type="ECO:0000256" key="3">
    <source>
        <dbReference type="ARBA" id="ARBA00022989"/>
    </source>
</evidence>
<dbReference type="GO" id="GO:0016020">
    <property type="term" value="C:membrane"/>
    <property type="evidence" value="ECO:0007669"/>
    <property type="project" value="UniProtKB-SubCell"/>
</dbReference>
<feature type="transmembrane region" description="Helical" evidence="5">
    <location>
        <begin position="194"/>
        <end position="216"/>
    </location>
</feature>
<feature type="transmembrane region" description="Helical" evidence="5">
    <location>
        <begin position="30"/>
        <end position="50"/>
    </location>
</feature>
<evidence type="ECO:0000256" key="5">
    <source>
        <dbReference type="SAM" id="Phobius"/>
    </source>
</evidence>
<dbReference type="OrthoDB" id="14252at2759"/>
<evidence type="ECO:0000256" key="4">
    <source>
        <dbReference type="ARBA" id="ARBA00023136"/>
    </source>
</evidence>
<name>A0A197JV11_9FUNG</name>
<organism evidence="6 7">
    <name type="scientific">Linnemannia elongata AG-77</name>
    <dbReference type="NCBI Taxonomy" id="1314771"/>
    <lineage>
        <taxon>Eukaryota</taxon>
        <taxon>Fungi</taxon>
        <taxon>Fungi incertae sedis</taxon>
        <taxon>Mucoromycota</taxon>
        <taxon>Mortierellomycotina</taxon>
        <taxon>Mortierellomycetes</taxon>
        <taxon>Mortierellales</taxon>
        <taxon>Mortierellaceae</taxon>
        <taxon>Linnemannia</taxon>
    </lineage>
</organism>